<sequence>MCEFKWIIYSICGNKTRIQVRVDTLLVNFSLLSEKESDIITKKWHWKNEDGSLSIINLASTVGICKRRY</sequence>
<dbReference type="EMBL" id="JAZHFS010000011">
    <property type="protein sequence ID" value="MEF2113171.1"/>
    <property type="molecule type" value="Genomic_DNA"/>
</dbReference>
<proteinExistence type="predicted"/>
<keyword evidence="2" id="KW-1185">Reference proteome</keyword>
<dbReference type="Pfam" id="PF14205">
    <property type="entry name" value="Cys_rich_KTR"/>
    <property type="match status" value="1"/>
</dbReference>
<reference evidence="1 2" key="1">
    <citation type="submission" date="2023-11" db="EMBL/GenBank/DDBJ databases">
        <title>Draft genome sequence of a psychrophilic Clostridium strain from permafrost water brine.</title>
        <authorList>
            <person name="Shcherbakova V.A."/>
            <person name="Trubitsyn V.E."/>
            <person name="Zakharyuk A.G."/>
        </authorList>
    </citation>
    <scope>NUCLEOTIDE SEQUENCE [LARGE SCALE GENOMIC DNA]</scope>
    <source>
        <strain evidence="1 2">14F</strain>
    </source>
</reference>
<dbReference type="Proteomes" id="UP001498469">
    <property type="component" value="Unassembled WGS sequence"/>
</dbReference>
<dbReference type="RefSeq" id="WP_216248855.1">
    <property type="nucleotide sequence ID" value="NZ_JAZHFS010000011.1"/>
</dbReference>
<name>A0ABU7UP35_9CLOT</name>
<evidence type="ECO:0000313" key="1">
    <source>
        <dbReference type="EMBL" id="MEF2113171.1"/>
    </source>
</evidence>
<gene>
    <name evidence="1" type="ORF">SJI18_12730</name>
</gene>
<comment type="caution">
    <text evidence="1">The sequence shown here is derived from an EMBL/GenBank/DDBJ whole genome shotgun (WGS) entry which is preliminary data.</text>
</comment>
<accession>A0ABU7UP35</accession>
<evidence type="ECO:0000313" key="2">
    <source>
        <dbReference type="Proteomes" id="UP001498469"/>
    </source>
</evidence>
<dbReference type="InterPro" id="IPR025957">
    <property type="entry name" value="Cys_rich_KTR"/>
</dbReference>
<organism evidence="1 2">
    <name type="scientific">Clostridium frigoriphilum</name>
    <dbReference type="NCBI Taxonomy" id="443253"/>
    <lineage>
        <taxon>Bacteria</taxon>
        <taxon>Bacillati</taxon>
        <taxon>Bacillota</taxon>
        <taxon>Clostridia</taxon>
        <taxon>Eubacteriales</taxon>
        <taxon>Clostridiaceae</taxon>
        <taxon>Clostridium</taxon>
    </lineage>
</organism>
<protein>
    <submittedName>
        <fullName evidence="1">Cysteine-rich KTR domain-containing protein</fullName>
    </submittedName>
</protein>